<gene>
    <name evidence="1" type="ORF">CFK40_16985</name>
</gene>
<evidence type="ECO:0000313" key="2">
    <source>
        <dbReference type="Proteomes" id="UP000204391"/>
    </source>
</evidence>
<accession>A0A221MIK2</accession>
<proteinExistence type="predicted"/>
<dbReference type="AlphaFoldDB" id="A0A221MIK2"/>
<sequence>MMSFHVQLLSRLIDVNQYPLVKLVIENNVTEEEYSELFQLLQMLESKYLLQKEEGFLDFTSLLIHFAGMLTEKLEPNETIYALEREGYFPQLIKEFITLLERGIAIKGK</sequence>
<dbReference type="Gene3D" id="1.10.3750.10">
    <property type="entry name" value="YhaI-like"/>
    <property type="match status" value="1"/>
</dbReference>
<dbReference type="Proteomes" id="UP000204391">
    <property type="component" value="Chromosome"/>
</dbReference>
<evidence type="ECO:0000313" key="1">
    <source>
        <dbReference type="EMBL" id="ASN07439.1"/>
    </source>
</evidence>
<dbReference type="SUPFAM" id="SSF109915">
    <property type="entry name" value="Hypothetical protein YhaI"/>
    <property type="match status" value="1"/>
</dbReference>
<dbReference type="InterPro" id="IPR015058">
    <property type="entry name" value="DUF1878"/>
</dbReference>
<evidence type="ECO:0008006" key="3">
    <source>
        <dbReference type="Google" id="ProtNLM"/>
    </source>
</evidence>
<keyword evidence="2" id="KW-1185">Reference proteome</keyword>
<protein>
    <recommendedName>
        <fullName evidence="3">DUF1878 domain-containing protein</fullName>
    </recommendedName>
</protein>
<dbReference type="OrthoDB" id="2353223at2"/>
<name>A0A221MIK2_9BACI</name>
<organism evidence="1 2">
    <name type="scientific">Virgibacillus necropolis</name>
    <dbReference type="NCBI Taxonomy" id="163877"/>
    <lineage>
        <taxon>Bacteria</taxon>
        <taxon>Bacillati</taxon>
        <taxon>Bacillota</taxon>
        <taxon>Bacilli</taxon>
        <taxon>Bacillales</taxon>
        <taxon>Bacillaceae</taxon>
        <taxon>Virgibacillus</taxon>
    </lineage>
</organism>
<dbReference type="EMBL" id="CP022437">
    <property type="protein sequence ID" value="ASN07439.1"/>
    <property type="molecule type" value="Genomic_DNA"/>
</dbReference>
<dbReference type="Pfam" id="PF08963">
    <property type="entry name" value="DUF1878"/>
    <property type="match status" value="1"/>
</dbReference>
<dbReference type="KEGG" id="vne:CFK40_16985"/>
<dbReference type="InterPro" id="IPR035945">
    <property type="entry name" value="YhaI-like_sf"/>
</dbReference>
<reference evidence="1 2" key="1">
    <citation type="journal article" date="2003" name="Int. J. Syst. Evol. Microbiol.">
        <title>Virgibacillus carmonensis sp. nov., Virgibacillus necropolis sp. nov. and Virgibacillus picturae sp. nov., three novel species isolated from deteriorated mural paintings, transfer of the species of the genus salibacillus to Virgibacillus, as Virgibacillus marismortui comb. nov. and Virgibacillus salexigens comb. nov., and emended description of the genus Virgibacillus.</title>
        <authorList>
            <person name="Heyrman J."/>
            <person name="Logan N.A."/>
            <person name="Busse H.J."/>
            <person name="Balcaen A."/>
            <person name="Lebbe L."/>
            <person name="Rodriguez-Diaz M."/>
            <person name="Swings J."/>
            <person name="De Vos P."/>
        </authorList>
    </citation>
    <scope>NUCLEOTIDE SEQUENCE [LARGE SCALE GENOMIC DNA]</scope>
    <source>
        <strain evidence="1 2">LMG 19488</strain>
    </source>
</reference>